<dbReference type="InterPro" id="IPR033859">
    <property type="entry name" value="MPN_CSN6"/>
</dbReference>
<dbReference type="Pfam" id="PF01398">
    <property type="entry name" value="JAB"/>
    <property type="match status" value="1"/>
</dbReference>
<dbReference type="Proteomes" id="UP001172681">
    <property type="component" value="Unassembled WGS sequence"/>
</dbReference>
<dbReference type="GO" id="GO:0005737">
    <property type="term" value="C:cytoplasm"/>
    <property type="evidence" value="ECO:0007669"/>
    <property type="project" value="UniProtKB-SubCell"/>
</dbReference>
<protein>
    <recommendedName>
        <fullName evidence="2">COP9 signalosome complex subunit 6</fullName>
    </recommendedName>
</protein>
<keyword evidence="2" id="KW-0963">Cytoplasm</keyword>
<comment type="caution">
    <text evidence="5">The sequence shown here is derived from an EMBL/GenBank/DDBJ whole genome shotgun (WGS) entry which is preliminary data.</text>
</comment>
<dbReference type="GO" id="GO:0008180">
    <property type="term" value="C:COP9 signalosome"/>
    <property type="evidence" value="ECO:0007669"/>
    <property type="project" value="UniProtKB-UniRule"/>
</dbReference>
<dbReference type="PROSITE" id="PS50249">
    <property type="entry name" value="MPN"/>
    <property type="match status" value="1"/>
</dbReference>
<evidence type="ECO:0000313" key="6">
    <source>
        <dbReference type="Proteomes" id="UP001172681"/>
    </source>
</evidence>
<feature type="domain" description="MPN" evidence="4">
    <location>
        <begin position="21"/>
        <end position="165"/>
    </location>
</feature>
<comment type="function">
    <text evidence="2">Component of the COP9 signalosome complex (CSN), a complex involved in various cellular and developmental processes.</text>
</comment>
<keyword evidence="2" id="KW-0736">Signalosome</keyword>
<name>A0AA38YG32_9EURO</name>
<accession>A0AA38YG32</accession>
<dbReference type="GO" id="GO:0000338">
    <property type="term" value="P:protein deneddylation"/>
    <property type="evidence" value="ECO:0007669"/>
    <property type="project" value="InterPro"/>
</dbReference>
<keyword evidence="6" id="KW-1185">Reference proteome</keyword>
<dbReference type="CDD" id="cd08063">
    <property type="entry name" value="MPN_CSN6"/>
    <property type="match status" value="1"/>
</dbReference>
<feature type="region of interest" description="Disordered" evidence="3">
    <location>
        <begin position="216"/>
        <end position="262"/>
    </location>
</feature>
<evidence type="ECO:0000259" key="4">
    <source>
        <dbReference type="PROSITE" id="PS50249"/>
    </source>
</evidence>
<dbReference type="InterPro" id="IPR000555">
    <property type="entry name" value="JAMM/MPN+_dom"/>
</dbReference>
<feature type="compositionally biased region" description="Basic and acidic residues" evidence="3">
    <location>
        <begin position="232"/>
        <end position="244"/>
    </location>
</feature>
<dbReference type="PANTHER" id="PTHR10540:SF8">
    <property type="entry name" value="COP9 SIGNALOSOME COMPLEX SUBUNIT 6"/>
    <property type="match status" value="1"/>
</dbReference>
<dbReference type="GO" id="GO:0008237">
    <property type="term" value="F:metallopeptidase activity"/>
    <property type="evidence" value="ECO:0007669"/>
    <property type="project" value="InterPro"/>
</dbReference>
<comment type="similarity">
    <text evidence="1 2">Belongs to the peptidase M67A family. CSN6 subfamily.</text>
</comment>
<organism evidence="5 6">
    <name type="scientific">Knufia peltigerae</name>
    <dbReference type="NCBI Taxonomy" id="1002370"/>
    <lineage>
        <taxon>Eukaryota</taxon>
        <taxon>Fungi</taxon>
        <taxon>Dikarya</taxon>
        <taxon>Ascomycota</taxon>
        <taxon>Pezizomycotina</taxon>
        <taxon>Eurotiomycetes</taxon>
        <taxon>Chaetothyriomycetidae</taxon>
        <taxon>Chaetothyriales</taxon>
        <taxon>Trichomeriaceae</taxon>
        <taxon>Knufia</taxon>
    </lineage>
</organism>
<comment type="subcellular location">
    <subcellularLocation>
        <location evidence="2">Cytoplasm</location>
    </subcellularLocation>
    <subcellularLocation>
        <location evidence="2">Nucleus</location>
    </subcellularLocation>
</comment>
<dbReference type="Gene3D" id="3.40.140.10">
    <property type="entry name" value="Cytidine Deaminase, domain 2"/>
    <property type="match status" value="1"/>
</dbReference>
<evidence type="ECO:0000313" key="5">
    <source>
        <dbReference type="EMBL" id="KAJ9647388.1"/>
    </source>
</evidence>
<reference evidence="5" key="1">
    <citation type="submission" date="2022-10" db="EMBL/GenBank/DDBJ databases">
        <title>Culturing micro-colonial fungi from biological soil crusts in the Mojave desert and describing Neophaeococcomyces mojavensis, and introducing the new genera and species Taxawa tesnikishii.</title>
        <authorList>
            <person name="Kurbessoian T."/>
            <person name="Stajich J.E."/>
        </authorList>
    </citation>
    <scope>NUCLEOTIDE SEQUENCE</scope>
    <source>
        <strain evidence="5">TK_35</strain>
    </source>
</reference>
<sequence>MAEEFKNPLISSKPSDSGLSVSLHPLALLTISDHVTRHSVRNQKGPIVGALLGQQTGREVTAEHAYPTDLVKTQEGGWEFNISWMEARTQQYKDVHKAPALDFVGWYTLAPESGPLPDFTRLQQQAMTFSGDTTILLVMHPEAIAAGGATGGKLPITIYESASETEPRDDDGSMQVDGQEHTSLRFKSLPYSIETDETEMIAIDYVAKGAGSAAAVTDSKATGSPAGASESKSSDKKGKKRADAAVEVTNGSESANDKLDSLTPEEQDQMANMTTRLNSVKMLQSRIALMRTFIQSLPPSYLTDQESAAITPDSPDPAHLPHLRNIQALITRLSLITPMDSAASSQPLAEATHSQANDVAMAKLLALLGQDIQALSEFGRKYSTIETARNALRAKHASGGSKTYDALAEGDGHFGRMVM</sequence>
<evidence type="ECO:0000256" key="1">
    <source>
        <dbReference type="ARBA" id="ARBA00010893"/>
    </source>
</evidence>
<dbReference type="InterPro" id="IPR037518">
    <property type="entry name" value="MPN"/>
</dbReference>
<proteinExistence type="inferred from homology"/>
<evidence type="ECO:0000256" key="2">
    <source>
        <dbReference type="RuleBase" id="RU367006"/>
    </source>
</evidence>
<dbReference type="AlphaFoldDB" id="A0AA38YG32"/>
<keyword evidence="2" id="KW-0539">Nucleus</keyword>
<dbReference type="PANTHER" id="PTHR10540">
    <property type="entry name" value="EUKARYOTIC TRANSLATION INITIATION FACTOR 3 SUBUNIT F-RELATED"/>
    <property type="match status" value="1"/>
</dbReference>
<dbReference type="EMBL" id="JAPDRN010000001">
    <property type="protein sequence ID" value="KAJ9647388.1"/>
    <property type="molecule type" value="Genomic_DNA"/>
</dbReference>
<evidence type="ECO:0000256" key="3">
    <source>
        <dbReference type="SAM" id="MobiDB-lite"/>
    </source>
</evidence>
<gene>
    <name evidence="5" type="ORF">H2204_000016</name>
</gene>